<feature type="region of interest" description="Disordered" evidence="1">
    <location>
        <begin position="200"/>
        <end position="229"/>
    </location>
</feature>
<gene>
    <name evidence="2" type="ORF">P4O66_012732</name>
</gene>
<protein>
    <submittedName>
        <fullName evidence="2">Uncharacterized protein</fullName>
    </submittedName>
</protein>
<evidence type="ECO:0000313" key="2">
    <source>
        <dbReference type="EMBL" id="KAK1792821.1"/>
    </source>
</evidence>
<accession>A0AAD8Z7D9</accession>
<sequence length="229" mass="25393">MPLLVKNPSEIPLGGGRINRILDDLLSRLELYACNLEEVVREQKKAEGLLTQMLPRYSQGWGEAVNTACEENYPAGLTAVTKLTSTQQHAAVLTGTRAPVPECRRGRTADISRAAVSDARNIHVDTSTKSMLDTSKTFRFQLRVDVLVEVHHGSLIRAHECLSSSPPHPHPPHLQFLQPYHVISAPCRLPIPRPGMLISQNSELKDPSSDHRTPRLASCKERECTMARA</sequence>
<reference evidence="2" key="1">
    <citation type="submission" date="2023-03" db="EMBL/GenBank/DDBJ databases">
        <title>Electrophorus voltai genome.</title>
        <authorList>
            <person name="Bian C."/>
        </authorList>
    </citation>
    <scope>NUCLEOTIDE SEQUENCE</scope>
    <source>
        <strain evidence="2">CB-2022</strain>
        <tissue evidence="2">Muscle</tissue>
    </source>
</reference>
<dbReference type="Proteomes" id="UP001239994">
    <property type="component" value="Unassembled WGS sequence"/>
</dbReference>
<evidence type="ECO:0000256" key="1">
    <source>
        <dbReference type="SAM" id="MobiDB-lite"/>
    </source>
</evidence>
<feature type="compositionally biased region" description="Basic and acidic residues" evidence="1">
    <location>
        <begin position="203"/>
        <end position="229"/>
    </location>
</feature>
<name>A0AAD8Z7D9_9TELE</name>
<keyword evidence="3" id="KW-1185">Reference proteome</keyword>
<proteinExistence type="predicted"/>
<organism evidence="2 3">
    <name type="scientific">Electrophorus voltai</name>
    <dbReference type="NCBI Taxonomy" id="2609070"/>
    <lineage>
        <taxon>Eukaryota</taxon>
        <taxon>Metazoa</taxon>
        <taxon>Chordata</taxon>
        <taxon>Craniata</taxon>
        <taxon>Vertebrata</taxon>
        <taxon>Euteleostomi</taxon>
        <taxon>Actinopterygii</taxon>
        <taxon>Neopterygii</taxon>
        <taxon>Teleostei</taxon>
        <taxon>Ostariophysi</taxon>
        <taxon>Gymnotiformes</taxon>
        <taxon>Gymnotoidei</taxon>
        <taxon>Gymnotidae</taxon>
        <taxon>Electrophorus</taxon>
    </lineage>
</organism>
<dbReference type="EMBL" id="JAROKS010000019">
    <property type="protein sequence ID" value="KAK1792821.1"/>
    <property type="molecule type" value="Genomic_DNA"/>
</dbReference>
<dbReference type="AlphaFoldDB" id="A0AAD8Z7D9"/>
<evidence type="ECO:0000313" key="3">
    <source>
        <dbReference type="Proteomes" id="UP001239994"/>
    </source>
</evidence>
<comment type="caution">
    <text evidence="2">The sequence shown here is derived from an EMBL/GenBank/DDBJ whole genome shotgun (WGS) entry which is preliminary data.</text>
</comment>